<protein>
    <submittedName>
        <fullName evidence="9">S-layer homology domain-containing protein</fullName>
    </submittedName>
</protein>
<dbReference type="SUPFAM" id="SSF51126">
    <property type="entry name" value="Pectin lyase-like"/>
    <property type="match status" value="2"/>
</dbReference>
<dbReference type="PANTHER" id="PTHR11319">
    <property type="entry name" value="G PROTEIN-COUPLED RECEPTOR-RELATED"/>
    <property type="match status" value="1"/>
</dbReference>
<comment type="caution">
    <text evidence="9">The sequence shown here is derived from an EMBL/GenBank/DDBJ whole genome shotgun (WGS) entry which is preliminary data.</text>
</comment>
<dbReference type="PROSITE" id="PS51272">
    <property type="entry name" value="SLH"/>
    <property type="match status" value="3"/>
</dbReference>
<keyword evidence="6" id="KW-0472">Membrane</keyword>
<evidence type="ECO:0000259" key="8">
    <source>
        <dbReference type="PROSITE" id="PS51272"/>
    </source>
</evidence>
<keyword evidence="10" id="KW-1185">Reference proteome</keyword>
<dbReference type="PANTHER" id="PTHR11319:SF35">
    <property type="entry name" value="OUTER MEMBRANE PROTEIN PMPC-RELATED"/>
    <property type="match status" value="1"/>
</dbReference>
<gene>
    <name evidence="9" type="ORF">ACFSDB_03265</name>
</gene>
<dbReference type="InterPro" id="IPR011050">
    <property type="entry name" value="Pectin_lyase_fold/virulence"/>
</dbReference>
<comment type="subcellular location">
    <subcellularLocation>
        <location evidence="1">Cell envelope</location>
    </subcellularLocation>
    <subcellularLocation>
        <location evidence="2">Cell outer membrane</location>
    </subcellularLocation>
    <subcellularLocation>
        <location evidence="3">Secreted</location>
    </subcellularLocation>
</comment>
<dbReference type="InterPro" id="IPR003368">
    <property type="entry name" value="POMP_repeat"/>
</dbReference>
<dbReference type="InterPro" id="IPR012334">
    <property type="entry name" value="Pectin_lyas_fold"/>
</dbReference>
<feature type="domain" description="SLH" evidence="8">
    <location>
        <begin position="649"/>
        <end position="709"/>
    </location>
</feature>
<dbReference type="SMART" id="SM00710">
    <property type="entry name" value="PbH1"/>
    <property type="match status" value="7"/>
</dbReference>
<organism evidence="9 10">
    <name type="scientific">Planococcus chinensis</name>
    <dbReference type="NCBI Taxonomy" id="272917"/>
    <lineage>
        <taxon>Bacteria</taxon>
        <taxon>Bacillati</taxon>
        <taxon>Bacillota</taxon>
        <taxon>Bacilli</taxon>
        <taxon>Bacillales</taxon>
        <taxon>Caryophanaceae</taxon>
        <taxon>Planococcus</taxon>
    </lineage>
</organism>
<dbReference type="EMBL" id="JBHUFW010000004">
    <property type="protein sequence ID" value="MFD1861930.1"/>
    <property type="molecule type" value="Genomic_DNA"/>
</dbReference>
<proteinExistence type="predicted"/>
<feature type="domain" description="SLH" evidence="8">
    <location>
        <begin position="710"/>
        <end position="773"/>
    </location>
</feature>
<dbReference type="NCBIfam" id="TIGR01376">
    <property type="entry name" value="POMP_repeat"/>
    <property type="match status" value="1"/>
</dbReference>
<evidence type="ECO:0000313" key="10">
    <source>
        <dbReference type="Proteomes" id="UP001597273"/>
    </source>
</evidence>
<evidence type="ECO:0000256" key="3">
    <source>
        <dbReference type="ARBA" id="ARBA00004613"/>
    </source>
</evidence>
<evidence type="ECO:0000256" key="7">
    <source>
        <dbReference type="ARBA" id="ARBA00023237"/>
    </source>
</evidence>
<evidence type="ECO:0000313" key="9">
    <source>
        <dbReference type="EMBL" id="MFD1861930.1"/>
    </source>
</evidence>
<evidence type="ECO:0000256" key="1">
    <source>
        <dbReference type="ARBA" id="ARBA00004196"/>
    </source>
</evidence>
<dbReference type="InterPro" id="IPR001119">
    <property type="entry name" value="SLH_dom"/>
</dbReference>
<keyword evidence="4" id="KW-0964">Secreted</keyword>
<dbReference type="Pfam" id="PF00395">
    <property type="entry name" value="SLH"/>
    <property type="match status" value="3"/>
</dbReference>
<evidence type="ECO:0000256" key="4">
    <source>
        <dbReference type="ARBA" id="ARBA00022525"/>
    </source>
</evidence>
<dbReference type="Proteomes" id="UP001597273">
    <property type="component" value="Unassembled WGS sequence"/>
</dbReference>
<keyword evidence="7" id="KW-0998">Cell outer membrane</keyword>
<accession>A0ABW4QEB8</accession>
<name>A0ABW4QEB8_9BACL</name>
<sequence>MILITLVCSVLLMGLVWSSLPGKASLADAAKKIIYVDNTAAGKHDGTSWKDAFPNLQRALDKAKEGDEIRVAEGIYYPTKDIKGDSTPKNSRTKSFQLKNGVAILGGFSATDAVNRDAKRYKTILSGDLNRNGKVDGFDALHVFYHPQGTFLDPAAVLDGVTISGGNANDGTIADGSSGGGIYNHGSHPTLIGVTIEHNKALAVGGGIFNQKSHAIIEGGSIRNNSAGAGAGMYNQEGSPQLSDLIIEKNKASENGGGLASHAGEPALENVVIRENEAHSMGGGIFSQDNGMSLKGVHVTGNKAGSGAGIAVQGSNFNASGGKITLNTAASGKGGGVYSAIGHAAFDGIEISGNTAASGGGIYIERGSPMYTNLKIHQNTAKFGGGVSVGGGHPEFIGGSIDQNSASENGGGLFAGASGTRLVSVSFEGNEAKNGGGLYSTESQIAMLNGKLSGNQAAARGGGIYNYNSEMRLGNSLISGNEAASGGGLYSNYVTDWEMTNVTIAGNKAAAGGALYSSGSAPVVQNSIIWGNSTSVYNSNSVPDFDYSLIQGSGGSESWEEAFGEDSGNNLDEDPGFLTPIAPDKAPATEGDYRLGDDSIAIDGGNSKWASDGVPAGSEGGSRIVGAAVDLGAYESAVADARSPLRTAALSVDWVDLEGHWAEEYIIEGMKQEIVSGYADQTFKPDSQINRAEFTILLANALGLQGNGGELKFIDNKRIGESARPAIQEAVGAGVIQGFNDSSFRPNRKITRMEMAAMIARAMELEGDAAAPTGFADDSSIPDWARGPIGAMQGAGIISGRGNNLFEPTGNATRAETVVMLLRMVEYIEL</sequence>
<dbReference type="InterPro" id="IPR006626">
    <property type="entry name" value="PbH1"/>
</dbReference>
<keyword evidence="5" id="KW-0732">Signal</keyword>
<dbReference type="Pfam" id="PF02415">
    <property type="entry name" value="Chlam_PMP"/>
    <property type="match status" value="1"/>
</dbReference>
<dbReference type="Gene3D" id="2.160.20.10">
    <property type="entry name" value="Single-stranded right-handed beta-helix, Pectin lyase-like"/>
    <property type="match status" value="1"/>
</dbReference>
<evidence type="ECO:0000256" key="5">
    <source>
        <dbReference type="ARBA" id="ARBA00022729"/>
    </source>
</evidence>
<reference evidence="10" key="1">
    <citation type="journal article" date="2019" name="Int. J. Syst. Evol. Microbiol.">
        <title>The Global Catalogue of Microorganisms (GCM) 10K type strain sequencing project: providing services to taxonomists for standard genome sequencing and annotation.</title>
        <authorList>
            <consortium name="The Broad Institute Genomics Platform"/>
            <consortium name="The Broad Institute Genome Sequencing Center for Infectious Disease"/>
            <person name="Wu L."/>
            <person name="Ma J."/>
        </authorList>
    </citation>
    <scope>NUCLEOTIDE SEQUENCE [LARGE SCALE GENOMIC DNA]</scope>
    <source>
        <strain evidence="10">CGMCC 1.15475</strain>
    </source>
</reference>
<dbReference type="RefSeq" id="WP_204891012.1">
    <property type="nucleotide sequence ID" value="NZ_JBHUFW010000004.1"/>
</dbReference>
<evidence type="ECO:0000256" key="2">
    <source>
        <dbReference type="ARBA" id="ARBA00004442"/>
    </source>
</evidence>
<feature type="domain" description="SLH" evidence="8">
    <location>
        <begin position="775"/>
        <end position="830"/>
    </location>
</feature>
<evidence type="ECO:0000256" key="6">
    <source>
        <dbReference type="ARBA" id="ARBA00023136"/>
    </source>
</evidence>